<comment type="caution">
    <text evidence="2">The sequence shown here is derived from an EMBL/GenBank/DDBJ whole genome shotgun (WGS) entry which is preliminary data.</text>
</comment>
<proteinExistence type="predicted"/>
<dbReference type="Proteomes" id="UP001066276">
    <property type="component" value="Chromosome 2_1"/>
</dbReference>
<accession>A0AAV7VUX1</accession>
<keyword evidence="3" id="KW-1185">Reference proteome</keyword>
<feature type="compositionally biased region" description="Basic and acidic residues" evidence="1">
    <location>
        <begin position="86"/>
        <end position="108"/>
    </location>
</feature>
<sequence length="153" mass="17575">MYIIPDRSVNIDTMALCGRLNGINKTETGQSVDSVKLGRFQWITGKRNRRTPRTQESRMPGRALECPWGTHCSIVLQFLTWQDDVRRDNGVRGENEEAGTKQGKEVKGTESGSENEDYGEEIEWNTIPKTDDKGNRRDSREKTLCLDFHDKER</sequence>
<evidence type="ECO:0000256" key="1">
    <source>
        <dbReference type="SAM" id="MobiDB-lite"/>
    </source>
</evidence>
<gene>
    <name evidence="2" type="ORF">NDU88_007601</name>
</gene>
<feature type="compositionally biased region" description="Basic and acidic residues" evidence="1">
    <location>
        <begin position="129"/>
        <end position="153"/>
    </location>
</feature>
<feature type="compositionally biased region" description="Acidic residues" evidence="1">
    <location>
        <begin position="113"/>
        <end position="123"/>
    </location>
</feature>
<organism evidence="2 3">
    <name type="scientific">Pleurodeles waltl</name>
    <name type="common">Iberian ribbed newt</name>
    <dbReference type="NCBI Taxonomy" id="8319"/>
    <lineage>
        <taxon>Eukaryota</taxon>
        <taxon>Metazoa</taxon>
        <taxon>Chordata</taxon>
        <taxon>Craniata</taxon>
        <taxon>Vertebrata</taxon>
        <taxon>Euteleostomi</taxon>
        <taxon>Amphibia</taxon>
        <taxon>Batrachia</taxon>
        <taxon>Caudata</taxon>
        <taxon>Salamandroidea</taxon>
        <taxon>Salamandridae</taxon>
        <taxon>Pleurodelinae</taxon>
        <taxon>Pleurodeles</taxon>
    </lineage>
</organism>
<reference evidence="2" key="1">
    <citation type="journal article" date="2022" name="bioRxiv">
        <title>Sequencing and chromosome-scale assembly of the giantPleurodeles waltlgenome.</title>
        <authorList>
            <person name="Brown T."/>
            <person name="Elewa A."/>
            <person name="Iarovenko S."/>
            <person name="Subramanian E."/>
            <person name="Araus A.J."/>
            <person name="Petzold A."/>
            <person name="Susuki M."/>
            <person name="Suzuki K.-i.T."/>
            <person name="Hayashi T."/>
            <person name="Toyoda A."/>
            <person name="Oliveira C."/>
            <person name="Osipova E."/>
            <person name="Leigh N.D."/>
            <person name="Simon A."/>
            <person name="Yun M.H."/>
        </authorList>
    </citation>
    <scope>NUCLEOTIDE SEQUENCE</scope>
    <source>
        <strain evidence="2">20211129_DDA</strain>
        <tissue evidence="2">Liver</tissue>
    </source>
</reference>
<evidence type="ECO:0000313" key="2">
    <source>
        <dbReference type="EMBL" id="KAJ1203820.1"/>
    </source>
</evidence>
<name>A0AAV7VUX1_PLEWA</name>
<protein>
    <submittedName>
        <fullName evidence="2">Uncharacterized protein</fullName>
    </submittedName>
</protein>
<dbReference type="EMBL" id="JANPWB010000003">
    <property type="protein sequence ID" value="KAJ1203820.1"/>
    <property type="molecule type" value="Genomic_DNA"/>
</dbReference>
<evidence type="ECO:0000313" key="3">
    <source>
        <dbReference type="Proteomes" id="UP001066276"/>
    </source>
</evidence>
<feature type="region of interest" description="Disordered" evidence="1">
    <location>
        <begin position="86"/>
        <end position="153"/>
    </location>
</feature>
<dbReference type="AlphaFoldDB" id="A0AAV7VUX1"/>